<evidence type="ECO:0000313" key="3">
    <source>
        <dbReference type="Proteomes" id="UP001217838"/>
    </source>
</evidence>
<gene>
    <name evidence="2" type="ORF">POL58_13675</name>
</gene>
<dbReference type="Proteomes" id="UP001217838">
    <property type="component" value="Unassembled WGS sequence"/>
</dbReference>
<comment type="caution">
    <text evidence="2">The sequence shown here is derived from an EMBL/GenBank/DDBJ whole genome shotgun (WGS) entry which is preliminary data.</text>
</comment>
<feature type="compositionally biased region" description="Low complexity" evidence="1">
    <location>
        <begin position="17"/>
        <end position="124"/>
    </location>
</feature>
<feature type="region of interest" description="Disordered" evidence="1">
    <location>
        <begin position="1"/>
        <end position="128"/>
    </location>
</feature>
<reference evidence="2 3" key="1">
    <citation type="submission" date="2022-11" db="EMBL/GenBank/DDBJ databases">
        <title>Minimal conservation of predation-associated metabolite biosynthetic gene clusters underscores biosynthetic potential of Myxococcota including descriptions for ten novel species: Archangium lansinium sp. nov., Myxococcus landrumus sp. nov., Nannocystis bai.</title>
        <authorList>
            <person name="Ahearne A."/>
            <person name="Stevens C."/>
            <person name="Dowd S."/>
        </authorList>
    </citation>
    <scope>NUCLEOTIDE SEQUENCE [LARGE SCALE GENOMIC DNA]</scope>
    <source>
        <strain evidence="2 3">NCELM</strain>
    </source>
</reference>
<organism evidence="2 3">
    <name type="scientific">Nannocystis radixulma</name>
    <dbReference type="NCBI Taxonomy" id="2995305"/>
    <lineage>
        <taxon>Bacteria</taxon>
        <taxon>Pseudomonadati</taxon>
        <taxon>Myxococcota</taxon>
        <taxon>Polyangia</taxon>
        <taxon>Nannocystales</taxon>
        <taxon>Nannocystaceae</taxon>
        <taxon>Nannocystis</taxon>
    </lineage>
</organism>
<dbReference type="EMBL" id="JAQNDN010000005">
    <property type="protein sequence ID" value="MDC0668798.1"/>
    <property type="molecule type" value="Genomic_DNA"/>
</dbReference>
<protein>
    <submittedName>
        <fullName evidence="2">Uncharacterized protein</fullName>
    </submittedName>
</protein>
<evidence type="ECO:0000313" key="2">
    <source>
        <dbReference type="EMBL" id="MDC0668798.1"/>
    </source>
</evidence>
<sequence>MSAVTAACGDDQPAGDTDSTSNQTTTTGATTSTEATSEDVTPTTTAVTTGPDTSSTSDAGTSTTSTSTTDPVTSTTSTSTTDPVTSTTSTSTTDPGTSTTSTSTTDPGTSTTSTSTTDSETGVDPCGPDGEGPLLNCYEGCPVELFAVMPYVEEFDDQADYDAHWAGNWDAPVLADGALSFGPHPLTLDWWDNYSPTTSKEKYGDTLQCARVRITPPATAIVDDDLFEITVRLPEGAMYETSGMTLLIDTANEQVLLRSRVGQAEWVVYADAPLAFDRDVENTIDALVYGQGDKYVVEVRNAAYPDDIVVVTAEATFGPTGETTLLGWRDSKTVYVDRLVIGEPSAAVYDRLVAELP</sequence>
<accession>A0ABT5B5S5</accession>
<proteinExistence type="predicted"/>
<dbReference type="RefSeq" id="WP_271998302.1">
    <property type="nucleotide sequence ID" value="NZ_JAQNDN010000005.1"/>
</dbReference>
<keyword evidence="3" id="KW-1185">Reference proteome</keyword>
<evidence type="ECO:0000256" key="1">
    <source>
        <dbReference type="SAM" id="MobiDB-lite"/>
    </source>
</evidence>
<name>A0ABT5B5S5_9BACT</name>